<dbReference type="EC" id="2.7.7.48" evidence="1 7"/>
<name>A0AA51BT78_9VIRU</name>
<dbReference type="InterPro" id="IPR001795">
    <property type="entry name" value="RNA-dir_pol_luteovirus"/>
</dbReference>
<keyword evidence="7" id="KW-0693">Viral RNA replication</keyword>
<dbReference type="GO" id="GO:0003723">
    <property type="term" value="F:RNA binding"/>
    <property type="evidence" value="ECO:0007669"/>
    <property type="project" value="InterPro"/>
</dbReference>
<evidence type="ECO:0000256" key="4">
    <source>
        <dbReference type="ARBA" id="ARBA00022695"/>
    </source>
</evidence>
<sequence length="744" mass="84279">MRVEMCHHKNDGIRCLEFSERDLPLRRKTMRWTKSRFASLGPKWGSLLTAYCRHLPAYFCGSFERVMNGFPCDCCESCLLQRFKELSRVCLEDMIRRGVDDRVYFLDLGCLGGYDTVENRKDPMETVRTEFGSGSPVLPDSFYRKIDETIDLITVKQPPCSFSEFVSFRDAWANPGASTMGKPAKIEVSRIRRGRRDVRDIKVTNKWFKALSMTDAEVETQCLSGKPARVRPFRKMDEPAKARTVQCFDTNSLIRSSYMLEAIKSLNGRRKWTTVGMTAQEKMQFRRKLFMKMDDPDSYLVCTDQSGFDIHQSRDAVIYAVRRLGARIRNSSESMAQVVDAELRALESAFLEVGEDRFDWSSGLLSGMKFTALVGSILNRASSLWVMEDISVPVMDGYFQGDDAVMECASAPDLSALRESYAKLGQEVNPLKTWVSKSRCEFLHEIYDAKRVYGFPARVFKSLLWHKPSVGIRIGGAGAVEEELSTLRIAARRGLFGLFPIASRLFSIVAKSVDRSKLGDAWNTPTCFGGLGFGDGGRTSCSIESAQRRDFRVAVVSERGYAQDVGDELLQAAARNRAAGAVGLPGFVTEVKFRRFRGIGTLGSYSSDRAKAFPRLELTWDLPAFRWTTDVYRKKLVLEHKLQSLEKIVSADIPTDVFNGLDVDRCVRRYTSLVRRTMTIAGSAYHFEPYSGVARWADRVWAGVCGLLVLGEFKASRLDETWNRIAISVWQMVRYFKSDLEFRV</sequence>
<organism evidence="8">
    <name type="scientific">Phytophthora dsRNA virus 1</name>
    <dbReference type="NCBI Taxonomy" id="3071755"/>
    <lineage>
        <taxon>Viruses</taxon>
        <taxon>Riboviria</taxon>
        <taxon>Orthornavirae</taxon>
        <taxon>Duplornaviricota</taxon>
    </lineage>
</organism>
<evidence type="ECO:0000313" key="8">
    <source>
        <dbReference type="EMBL" id="WMI51970.1"/>
    </source>
</evidence>
<dbReference type="EMBL" id="OR135687">
    <property type="protein sequence ID" value="WMI51970.1"/>
    <property type="molecule type" value="Genomic_RNA"/>
</dbReference>
<dbReference type="GO" id="GO:0003968">
    <property type="term" value="F:RNA-directed RNA polymerase activity"/>
    <property type="evidence" value="ECO:0007669"/>
    <property type="project" value="UniProtKB-KW"/>
</dbReference>
<evidence type="ECO:0000256" key="5">
    <source>
        <dbReference type="ARBA" id="ARBA00022741"/>
    </source>
</evidence>
<keyword evidence="5 7" id="KW-0547">Nucleotide-binding</keyword>
<dbReference type="GO" id="GO:0000166">
    <property type="term" value="F:nucleotide binding"/>
    <property type="evidence" value="ECO:0007669"/>
    <property type="project" value="UniProtKB-KW"/>
</dbReference>
<dbReference type="SUPFAM" id="SSF56672">
    <property type="entry name" value="DNA/RNA polymerases"/>
    <property type="match status" value="1"/>
</dbReference>
<proteinExistence type="predicted"/>
<keyword evidence="4 7" id="KW-0548">Nucleotidyltransferase</keyword>
<dbReference type="GO" id="GO:0006351">
    <property type="term" value="P:DNA-templated transcription"/>
    <property type="evidence" value="ECO:0007669"/>
    <property type="project" value="InterPro"/>
</dbReference>
<comment type="catalytic activity">
    <reaction evidence="6 7">
        <text>RNA(n) + a ribonucleoside 5'-triphosphate = RNA(n+1) + diphosphate</text>
        <dbReference type="Rhea" id="RHEA:21248"/>
        <dbReference type="Rhea" id="RHEA-COMP:14527"/>
        <dbReference type="Rhea" id="RHEA-COMP:17342"/>
        <dbReference type="ChEBI" id="CHEBI:33019"/>
        <dbReference type="ChEBI" id="CHEBI:61557"/>
        <dbReference type="ChEBI" id="CHEBI:140395"/>
        <dbReference type="EC" id="2.7.7.48"/>
    </reaction>
</comment>
<keyword evidence="3 7" id="KW-0808">Transferase</keyword>
<evidence type="ECO:0000256" key="6">
    <source>
        <dbReference type="ARBA" id="ARBA00048744"/>
    </source>
</evidence>
<evidence type="ECO:0000256" key="7">
    <source>
        <dbReference type="RuleBase" id="RU364050"/>
    </source>
</evidence>
<evidence type="ECO:0000256" key="1">
    <source>
        <dbReference type="ARBA" id="ARBA00012494"/>
    </source>
</evidence>
<reference evidence="8" key="1">
    <citation type="submission" date="2023-06" db="EMBL/GenBank/DDBJ databases">
        <authorList>
            <person name="Raco M."/>
            <person name="Botella L."/>
            <person name="Jung T."/>
        </authorList>
    </citation>
    <scope>NUCLEOTIDE SEQUENCE</scope>
    <source>
        <strain evidence="8">VN999</strain>
    </source>
</reference>
<dbReference type="InterPro" id="IPR043502">
    <property type="entry name" value="DNA/RNA_pol_sf"/>
</dbReference>
<keyword evidence="2 7" id="KW-0696">RNA-directed RNA polymerase</keyword>
<accession>A0AA51BT78</accession>
<dbReference type="Pfam" id="PF02123">
    <property type="entry name" value="RdRP_4"/>
    <property type="match status" value="1"/>
</dbReference>
<protein>
    <recommendedName>
        <fullName evidence="1 7">RNA-directed RNA polymerase</fullName>
        <ecNumber evidence="1 7">2.7.7.48</ecNumber>
    </recommendedName>
</protein>
<evidence type="ECO:0000256" key="3">
    <source>
        <dbReference type="ARBA" id="ARBA00022679"/>
    </source>
</evidence>
<evidence type="ECO:0000256" key="2">
    <source>
        <dbReference type="ARBA" id="ARBA00022484"/>
    </source>
</evidence>